<accession>Q39NM4</accession>
<feature type="region of interest" description="Disordered" evidence="1">
    <location>
        <begin position="186"/>
        <end position="223"/>
    </location>
</feature>
<dbReference type="Proteomes" id="UP000002705">
    <property type="component" value="Chromosome 3"/>
</dbReference>
<sequence length="223" mass="23779">MHAAVSTPIPDRPRADACRVLALPPPSSKAASHPESPKQRDASAQPFVADIGIRRTPASGTTTRQHRLPARHRGGVIGLVRDERPVNDLWSALPNEGRVEIDLPRTFAGSPDIVTTFGAELASVRVAQIDAGLPAVGTSGLRRADDFGFRSIGHGQSHASSVLRDGRDDRQRRIVGAARVTDQAVRPDVPRIAIGTPACQDGDRGDQGPRQEARPDRPCAVDA</sequence>
<feature type="region of interest" description="Disordered" evidence="1">
    <location>
        <begin position="1"/>
        <end position="67"/>
    </location>
</feature>
<name>Q39NM4_BURL3</name>
<evidence type="ECO:0000256" key="1">
    <source>
        <dbReference type="SAM" id="MobiDB-lite"/>
    </source>
</evidence>
<dbReference type="EMBL" id="CP000150">
    <property type="protein sequence ID" value="ABB05942.1"/>
    <property type="molecule type" value="Genomic_DNA"/>
</dbReference>
<protein>
    <submittedName>
        <fullName evidence="2">Uncharacterized protein</fullName>
    </submittedName>
</protein>
<organism evidence="2 3">
    <name type="scientific">Burkholderia lata (strain ATCC 17760 / DSM 23089 / LMG 22485 / NCIMB 9086 / R18194 / 383)</name>
    <dbReference type="NCBI Taxonomy" id="482957"/>
    <lineage>
        <taxon>Bacteria</taxon>
        <taxon>Pseudomonadati</taxon>
        <taxon>Pseudomonadota</taxon>
        <taxon>Betaproteobacteria</taxon>
        <taxon>Burkholderiales</taxon>
        <taxon>Burkholderiaceae</taxon>
        <taxon>Burkholderia</taxon>
        <taxon>Burkholderia cepacia complex</taxon>
    </lineage>
</organism>
<dbReference type="AlphaFoldDB" id="Q39NM4"/>
<evidence type="ECO:0000313" key="2">
    <source>
        <dbReference type="EMBL" id="ABB05942.1"/>
    </source>
</evidence>
<gene>
    <name evidence="2" type="ordered locus">Bcep18194_C6896</name>
</gene>
<dbReference type="KEGG" id="bur:Bcep18194_C6896"/>
<keyword evidence="3" id="KW-1185">Reference proteome</keyword>
<dbReference type="HOGENOM" id="CLU_1238282_0_0_4"/>
<dbReference type="PATRIC" id="fig|482957.22.peg.7431"/>
<feature type="compositionally biased region" description="Basic and acidic residues" evidence="1">
    <location>
        <begin position="201"/>
        <end position="223"/>
    </location>
</feature>
<reference evidence="2" key="1">
    <citation type="submission" date="2009-01" db="EMBL/GenBank/DDBJ databases">
        <title>Complete sequence of chromosome 3 of Burkholderia sp. 383.</title>
        <authorList>
            <consortium name="US DOE Joint Genome Institute"/>
            <person name="Copeland A."/>
            <person name="Lucas S."/>
            <person name="Lapidus A."/>
            <person name="Barry K."/>
            <person name="Detter J.C."/>
            <person name="Glavina T."/>
            <person name="Hammon N."/>
            <person name="Israni S."/>
            <person name="Pitluck S."/>
            <person name="Chain P."/>
            <person name="Malfatti S."/>
            <person name="Shin M."/>
            <person name="Vergez L."/>
            <person name="Schmutz J."/>
            <person name="Larimer F."/>
            <person name="Land M."/>
            <person name="Kyrpides N."/>
            <person name="Lykidis A."/>
            <person name="Richardson P."/>
        </authorList>
    </citation>
    <scope>NUCLEOTIDE SEQUENCE</scope>
    <source>
        <strain evidence="2">383</strain>
    </source>
</reference>
<evidence type="ECO:0000313" key="3">
    <source>
        <dbReference type="Proteomes" id="UP000002705"/>
    </source>
</evidence>
<proteinExistence type="predicted"/>